<dbReference type="AlphaFoldDB" id="A0A7J5Z2G9"/>
<dbReference type="EMBL" id="JAAKFY010000006">
    <property type="protein sequence ID" value="KAF3855994.1"/>
    <property type="molecule type" value="Genomic_DNA"/>
</dbReference>
<name>A0A7J5Z2G9_DISMA</name>
<sequence length="73" mass="8279">MMECMGPHTSSRAPCKERRTLPTHPVTWSWAADIFPPKYCMVRKAHTVTRVTMGTGSSEKLSFVRDEGIVRNL</sequence>
<accession>A0A7J5Z2G9</accession>
<keyword evidence="2" id="KW-1185">Reference proteome</keyword>
<protein>
    <submittedName>
        <fullName evidence="1">Uncharacterized protein</fullName>
    </submittedName>
</protein>
<gene>
    <name evidence="1" type="ORF">F7725_016717</name>
</gene>
<proteinExistence type="predicted"/>
<evidence type="ECO:0000313" key="1">
    <source>
        <dbReference type="EMBL" id="KAF3855994.1"/>
    </source>
</evidence>
<dbReference type="Proteomes" id="UP000518266">
    <property type="component" value="Unassembled WGS sequence"/>
</dbReference>
<comment type="caution">
    <text evidence="1">The sequence shown here is derived from an EMBL/GenBank/DDBJ whole genome shotgun (WGS) entry which is preliminary data.</text>
</comment>
<reference evidence="1 2" key="1">
    <citation type="submission" date="2020-03" db="EMBL/GenBank/DDBJ databases">
        <title>Dissostichus mawsoni Genome sequencing and assembly.</title>
        <authorList>
            <person name="Park H."/>
        </authorList>
    </citation>
    <scope>NUCLEOTIDE SEQUENCE [LARGE SCALE GENOMIC DNA]</scope>
    <source>
        <strain evidence="1">DM0001</strain>
        <tissue evidence="1">Muscle</tissue>
    </source>
</reference>
<organism evidence="1 2">
    <name type="scientific">Dissostichus mawsoni</name>
    <name type="common">Antarctic cod</name>
    <dbReference type="NCBI Taxonomy" id="36200"/>
    <lineage>
        <taxon>Eukaryota</taxon>
        <taxon>Metazoa</taxon>
        <taxon>Chordata</taxon>
        <taxon>Craniata</taxon>
        <taxon>Vertebrata</taxon>
        <taxon>Euteleostomi</taxon>
        <taxon>Actinopterygii</taxon>
        <taxon>Neopterygii</taxon>
        <taxon>Teleostei</taxon>
        <taxon>Neoteleostei</taxon>
        <taxon>Acanthomorphata</taxon>
        <taxon>Eupercaria</taxon>
        <taxon>Perciformes</taxon>
        <taxon>Notothenioidei</taxon>
        <taxon>Nototheniidae</taxon>
        <taxon>Dissostichus</taxon>
    </lineage>
</organism>
<evidence type="ECO:0000313" key="2">
    <source>
        <dbReference type="Proteomes" id="UP000518266"/>
    </source>
</evidence>